<feature type="signal peptide" evidence="1">
    <location>
        <begin position="1"/>
        <end position="28"/>
    </location>
</feature>
<keyword evidence="1" id="KW-0732">Signal</keyword>
<dbReference type="RefSeq" id="WP_210117722.1">
    <property type="nucleotide sequence ID" value="NZ_CP054257.1"/>
</dbReference>
<evidence type="ECO:0000313" key="3">
    <source>
        <dbReference type="Proteomes" id="UP000671995"/>
    </source>
</evidence>
<dbReference type="InterPro" id="IPR008517">
    <property type="entry name" value="GNA1162-like"/>
</dbReference>
<dbReference type="Pfam" id="PF05643">
    <property type="entry name" value="GNA1162-like"/>
    <property type="match status" value="1"/>
</dbReference>
<keyword evidence="2" id="KW-0449">Lipoprotein</keyword>
<dbReference type="Proteomes" id="UP000671995">
    <property type="component" value="Chromosome"/>
</dbReference>
<dbReference type="Gene3D" id="3.40.50.10610">
    <property type="entry name" value="ABC-type transport auxiliary lipoprotein component"/>
    <property type="match status" value="1"/>
</dbReference>
<name>A0A975EY06_9SPIR</name>
<dbReference type="AlphaFoldDB" id="A0A975EY06"/>
<gene>
    <name evidence="2" type="ORF">HRI96_01190</name>
</gene>
<dbReference type="PROSITE" id="PS51257">
    <property type="entry name" value="PROKAR_LIPOPROTEIN"/>
    <property type="match status" value="1"/>
</dbReference>
<dbReference type="EMBL" id="CP054257">
    <property type="protein sequence ID" value="QTQ10928.1"/>
    <property type="molecule type" value="Genomic_DNA"/>
</dbReference>
<evidence type="ECO:0000256" key="1">
    <source>
        <dbReference type="SAM" id="SignalP"/>
    </source>
</evidence>
<reference evidence="2" key="2">
    <citation type="journal article" date="2021" name="Microbiol. Resour. Announc.">
        <title>Complete Genome Sequences of Three Human Oral Treponema parvum Isolates.</title>
        <authorList>
            <person name="Zeng H."/>
            <person name="Watt R.M."/>
        </authorList>
    </citation>
    <scope>NUCLEOTIDE SEQUENCE</scope>
    <source>
        <strain evidence="2">ATCC 700773</strain>
    </source>
</reference>
<feature type="chain" id="PRO_5037961458" evidence="1">
    <location>
        <begin position="29"/>
        <end position="230"/>
    </location>
</feature>
<proteinExistence type="predicted"/>
<sequence>MKAKFSFIVLTVTSLLMLASCATSTKLASFGKMYEEDPLVFIIMPPINNSTNVDAKDYFYTTMNVPVAEAGYYVLPPYLALETLQKESAYDSENFLTADLSKFNKLFGADVAVFTVIKKWEKSMIGSSVTVEIEYIFRSTKTNETVYHRDATIVVDTRSQTKVGGFGLLGAIANLATDAISTAATDYVSVARRCNSSALSDMPAGKYSEKHTLDKAEGAMGEVIRISATK</sequence>
<reference evidence="2" key="1">
    <citation type="submission" date="2020-05" db="EMBL/GenBank/DDBJ databases">
        <authorList>
            <person name="Zeng H."/>
            <person name="Chan Y.K."/>
            <person name="Watt R.M."/>
        </authorList>
    </citation>
    <scope>NUCLEOTIDE SEQUENCE</scope>
    <source>
        <strain evidence="2">ATCC 700773</strain>
    </source>
</reference>
<protein>
    <submittedName>
        <fullName evidence="2">DUF799 family lipoprotein</fullName>
    </submittedName>
</protein>
<accession>A0A975EY06</accession>
<organism evidence="2 3">
    <name type="scientific">Treponema parvum</name>
    <dbReference type="NCBI Taxonomy" id="138851"/>
    <lineage>
        <taxon>Bacteria</taxon>
        <taxon>Pseudomonadati</taxon>
        <taxon>Spirochaetota</taxon>
        <taxon>Spirochaetia</taxon>
        <taxon>Spirochaetales</taxon>
        <taxon>Treponemataceae</taxon>
        <taxon>Treponema</taxon>
    </lineage>
</organism>
<evidence type="ECO:0000313" key="2">
    <source>
        <dbReference type="EMBL" id="QTQ10928.1"/>
    </source>
</evidence>